<dbReference type="SUPFAM" id="SSF54427">
    <property type="entry name" value="NTF2-like"/>
    <property type="match status" value="1"/>
</dbReference>
<gene>
    <name evidence="2" type="ORF">QBC32DRAFT_318687</name>
</gene>
<dbReference type="PANTHER" id="PTHR39401">
    <property type="entry name" value="SNOAL-LIKE DOMAIN-CONTAINING PROTEIN"/>
    <property type="match status" value="1"/>
</dbReference>
<keyword evidence="3" id="KW-1185">Reference proteome</keyword>
<dbReference type="AlphaFoldDB" id="A0AAN6SBI5"/>
<evidence type="ECO:0000256" key="1">
    <source>
        <dbReference type="SAM" id="MobiDB-lite"/>
    </source>
</evidence>
<sequence length="197" mass="22310">MDSQIHTNKNQDQQNPSGYEPIWPKDLDLSLIPTSTTSQFITSFFQVSDNPDLTEEWLSFFHKEAKLVMGDKVAEGKEEIRTLRKGMWEKVKARKHTVQKVFPAFAHPQPRTSTGAGAMDDDVLEFMVYGTVDYTLRETETGEEKKEEKMDWAAHAKLIRRDDAAGQGAGDGEASKTGNTSMLVFNRYRVYLSPSVE</sequence>
<dbReference type="PANTHER" id="PTHR39401:SF1">
    <property type="entry name" value="SNOAL-LIKE DOMAIN-CONTAINING PROTEIN"/>
    <property type="match status" value="1"/>
</dbReference>
<reference evidence="2" key="1">
    <citation type="journal article" date="2023" name="Mol. Phylogenet. Evol.">
        <title>Genome-scale phylogeny and comparative genomics of the fungal order Sordariales.</title>
        <authorList>
            <person name="Hensen N."/>
            <person name="Bonometti L."/>
            <person name="Westerberg I."/>
            <person name="Brannstrom I.O."/>
            <person name="Guillou S."/>
            <person name="Cros-Aarteil S."/>
            <person name="Calhoun S."/>
            <person name="Haridas S."/>
            <person name="Kuo A."/>
            <person name="Mondo S."/>
            <person name="Pangilinan J."/>
            <person name="Riley R."/>
            <person name="LaButti K."/>
            <person name="Andreopoulos B."/>
            <person name="Lipzen A."/>
            <person name="Chen C."/>
            <person name="Yan M."/>
            <person name="Daum C."/>
            <person name="Ng V."/>
            <person name="Clum A."/>
            <person name="Steindorff A."/>
            <person name="Ohm R.A."/>
            <person name="Martin F."/>
            <person name="Silar P."/>
            <person name="Natvig D.O."/>
            <person name="Lalanne C."/>
            <person name="Gautier V."/>
            <person name="Ament-Velasquez S.L."/>
            <person name="Kruys A."/>
            <person name="Hutchinson M.I."/>
            <person name="Powell A.J."/>
            <person name="Barry K."/>
            <person name="Miller A.N."/>
            <person name="Grigoriev I.V."/>
            <person name="Debuchy R."/>
            <person name="Gladieux P."/>
            <person name="Hiltunen Thoren M."/>
            <person name="Johannesson H."/>
        </authorList>
    </citation>
    <scope>NUCLEOTIDE SEQUENCE</scope>
    <source>
        <strain evidence="2">CBS 626.80</strain>
    </source>
</reference>
<feature type="region of interest" description="Disordered" evidence="1">
    <location>
        <begin position="1"/>
        <end position="20"/>
    </location>
</feature>
<dbReference type="EMBL" id="MU859336">
    <property type="protein sequence ID" value="KAK3947570.1"/>
    <property type="molecule type" value="Genomic_DNA"/>
</dbReference>
<dbReference type="Proteomes" id="UP001303222">
    <property type="component" value="Unassembled WGS sequence"/>
</dbReference>
<dbReference type="InterPro" id="IPR032710">
    <property type="entry name" value="NTF2-like_dom_sf"/>
</dbReference>
<evidence type="ECO:0000313" key="2">
    <source>
        <dbReference type="EMBL" id="KAK3947570.1"/>
    </source>
</evidence>
<feature type="compositionally biased region" description="Polar residues" evidence="1">
    <location>
        <begin position="1"/>
        <end position="17"/>
    </location>
</feature>
<name>A0AAN6SBI5_9PEZI</name>
<evidence type="ECO:0000313" key="3">
    <source>
        <dbReference type="Proteomes" id="UP001303222"/>
    </source>
</evidence>
<proteinExistence type="predicted"/>
<reference evidence="2" key="2">
    <citation type="submission" date="2023-06" db="EMBL/GenBank/DDBJ databases">
        <authorList>
            <consortium name="Lawrence Berkeley National Laboratory"/>
            <person name="Mondo S.J."/>
            <person name="Hensen N."/>
            <person name="Bonometti L."/>
            <person name="Westerberg I."/>
            <person name="Brannstrom I.O."/>
            <person name="Guillou S."/>
            <person name="Cros-Aarteil S."/>
            <person name="Calhoun S."/>
            <person name="Haridas S."/>
            <person name="Kuo A."/>
            <person name="Pangilinan J."/>
            <person name="Riley R."/>
            <person name="Labutti K."/>
            <person name="Andreopoulos B."/>
            <person name="Lipzen A."/>
            <person name="Chen C."/>
            <person name="Yanf M."/>
            <person name="Daum C."/>
            <person name="Ng V."/>
            <person name="Clum A."/>
            <person name="Steindorff A."/>
            <person name="Ohm R."/>
            <person name="Martin F."/>
            <person name="Silar P."/>
            <person name="Natvig D."/>
            <person name="Lalanne C."/>
            <person name="Gautier V."/>
            <person name="Ament-Velasquez S.L."/>
            <person name="Kruys A."/>
            <person name="Hutchinson M.I."/>
            <person name="Powell A.J."/>
            <person name="Barry K."/>
            <person name="Miller A.N."/>
            <person name="Grigoriev I.V."/>
            <person name="Debuchy R."/>
            <person name="Gladieux P."/>
            <person name="Thoren M.H."/>
            <person name="Johannesson H."/>
        </authorList>
    </citation>
    <scope>NUCLEOTIDE SEQUENCE</scope>
    <source>
        <strain evidence="2">CBS 626.80</strain>
    </source>
</reference>
<accession>A0AAN6SBI5</accession>
<comment type="caution">
    <text evidence="2">The sequence shown here is derived from an EMBL/GenBank/DDBJ whole genome shotgun (WGS) entry which is preliminary data.</text>
</comment>
<organism evidence="2 3">
    <name type="scientific">Pseudoneurospora amorphoporcata</name>
    <dbReference type="NCBI Taxonomy" id="241081"/>
    <lineage>
        <taxon>Eukaryota</taxon>
        <taxon>Fungi</taxon>
        <taxon>Dikarya</taxon>
        <taxon>Ascomycota</taxon>
        <taxon>Pezizomycotina</taxon>
        <taxon>Sordariomycetes</taxon>
        <taxon>Sordariomycetidae</taxon>
        <taxon>Sordariales</taxon>
        <taxon>Sordariaceae</taxon>
        <taxon>Pseudoneurospora</taxon>
    </lineage>
</organism>
<dbReference type="Gene3D" id="3.10.450.50">
    <property type="match status" value="1"/>
</dbReference>
<protein>
    <submittedName>
        <fullName evidence="2">Uncharacterized protein</fullName>
    </submittedName>
</protein>